<reference evidence="3 4" key="1">
    <citation type="submission" date="2020-08" db="EMBL/GenBank/DDBJ databases">
        <title>Genomic Encyclopedia of Type Strains, Phase III (KMG-III): the genomes of soil and plant-associated and newly described type strains.</title>
        <authorList>
            <person name="Whitman W."/>
        </authorList>
    </citation>
    <scope>NUCLEOTIDE SEQUENCE [LARGE SCALE GENOMIC DNA]</scope>
    <source>
        <strain evidence="3 4">CECT 7282</strain>
    </source>
</reference>
<dbReference type="EMBL" id="JACHXP010000001">
    <property type="protein sequence ID" value="MBB3189105.1"/>
    <property type="molecule type" value="Genomic_DNA"/>
</dbReference>
<dbReference type="SUPFAM" id="SSF110857">
    <property type="entry name" value="Gamma-glutamyl cyclotransferase-like"/>
    <property type="match status" value="1"/>
</dbReference>
<feature type="domain" description="Gamma-glutamylcyclotransferase AIG2-like" evidence="2">
    <location>
        <begin position="49"/>
        <end position="135"/>
    </location>
</feature>
<dbReference type="RefSeq" id="WP_183323858.1">
    <property type="nucleotide sequence ID" value="NZ_JACHXP010000001.1"/>
</dbReference>
<protein>
    <submittedName>
        <fullName evidence="3">Gamma-glutamylcyclotransferase (GGCT)/AIG2-like uncharacterized protein YtfP</fullName>
    </submittedName>
</protein>
<keyword evidence="1" id="KW-0812">Transmembrane</keyword>
<keyword evidence="4" id="KW-1185">Reference proteome</keyword>
<dbReference type="InterPro" id="IPR036568">
    <property type="entry name" value="GGCT-like_sf"/>
</dbReference>
<accession>A0A839V5N6</accession>
<dbReference type="CDD" id="cd06661">
    <property type="entry name" value="GGCT_like"/>
    <property type="match status" value="1"/>
</dbReference>
<dbReference type="AlphaFoldDB" id="A0A839V5N6"/>
<dbReference type="Proteomes" id="UP000547614">
    <property type="component" value="Unassembled WGS sequence"/>
</dbReference>
<evidence type="ECO:0000256" key="1">
    <source>
        <dbReference type="SAM" id="Phobius"/>
    </source>
</evidence>
<dbReference type="InterPro" id="IPR009288">
    <property type="entry name" value="AIG2-like_dom"/>
</dbReference>
<evidence type="ECO:0000313" key="4">
    <source>
        <dbReference type="Proteomes" id="UP000547614"/>
    </source>
</evidence>
<sequence length="140" mass="16371">MPSPRRLLALPLVIAPLGAVGWLWLMLLSPWTYDRPDHLSPVQEGPHRLFVYGTLRYAPVRWLVYGRTGDPERVVLPGYRREGLDLVVDHGSRVEGLLLRLDAEELSRLDRYERLGYRYERIRVTLVDGCEVWSYQRLED</sequence>
<keyword evidence="1" id="KW-0472">Membrane</keyword>
<dbReference type="GO" id="GO:0016740">
    <property type="term" value="F:transferase activity"/>
    <property type="evidence" value="ECO:0007669"/>
    <property type="project" value="UniProtKB-KW"/>
</dbReference>
<organism evidence="3 4">
    <name type="scientific">Halomonas cerina</name>
    <dbReference type="NCBI Taxonomy" id="447424"/>
    <lineage>
        <taxon>Bacteria</taxon>
        <taxon>Pseudomonadati</taxon>
        <taxon>Pseudomonadota</taxon>
        <taxon>Gammaproteobacteria</taxon>
        <taxon>Oceanospirillales</taxon>
        <taxon>Halomonadaceae</taxon>
        <taxon>Halomonas</taxon>
    </lineage>
</organism>
<evidence type="ECO:0000259" key="2">
    <source>
        <dbReference type="Pfam" id="PF06094"/>
    </source>
</evidence>
<feature type="transmembrane region" description="Helical" evidence="1">
    <location>
        <begin position="7"/>
        <end position="27"/>
    </location>
</feature>
<gene>
    <name evidence="3" type="ORF">FHR94_000323</name>
</gene>
<name>A0A839V5N6_9GAMM</name>
<keyword evidence="1" id="KW-1133">Transmembrane helix</keyword>
<dbReference type="InterPro" id="IPR013024">
    <property type="entry name" value="GGCT-like"/>
</dbReference>
<evidence type="ECO:0000313" key="3">
    <source>
        <dbReference type="EMBL" id="MBB3189105.1"/>
    </source>
</evidence>
<keyword evidence="3" id="KW-0808">Transferase</keyword>
<dbReference type="Gene3D" id="3.10.490.10">
    <property type="entry name" value="Gamma-glutamyl cyclotransferase-like"/>
    <property type="match status" value="1"/>
</dbReference>
<comment type="caution">
    <text evidence="3">The sequence shown here is derived from an EMBL/GenBank/DDBJ whole genome shotgun (WGS) entry which is preliminary data.</text>
</comment>
<dbReference type="Pfam" id="PF06094">
    <property type="entry name" value="GGACT"/>
    <property type="match status" value="1"/>
</dbReference>
<proteinExistence type="predicted"/>